<evidence type="ECO:0000313" key="4">
    <source>
        <dbReference type="EMBL" id="KAJ1919012.1"/>
    </source>
</evidence>
<dbReference type="GO" id="GO:0043161">
    <property type="term" value="P:proteasome-mediated ubiquitin-dependent protein catabolic process"/>
    <property type="evidence" value="ECO:0007669"/>
    <property type="project" value="TreeGrafter"/>
</dbReference>
<accession>A0A9W8A3U4</accession>
<dbReference type="InterPro" id="IPR015943">
    <property type="entry name" value="WD40/YVTN_repeat-like_dom_sf"/>
</dbReference>
<dbReference type="InterPro" id="IPR019775">
    <property type="entry name" value="WD40_repeat_CS"/>
</dbReference>
<dbReference type="PROSITE" id="PS00678">
    <property type="entry name" value="WD_REPEATS_1"/>
    <property type="match status" value="1"/>
</dbReference>
<keyword evidence="1 3" id="KW-0853">WD repeat</keyword>
<dbReference type="PROSITE" id="PS50082">
    <property type="entry name" value="WD_REPEATS_2"/>
    <property type="match status" value="2"/>
</dbReference>
<dbReference type="SUPFAM" id="SSF50978">
    <property type="entry name" value="WD40 repeat-like"/>
    <property type="match status" value="1"/>
</dbReference>
<dbReference type="InterPro" id="IPR051859">
    <property type="entry name" value="DCAF"/>
</dbReference>
<dbReference type="GO" id="GO:0080008">
    <property type="term" value="C:Cul4-RING E3 ubiquitin ligase complex"/>
    <property type="evidence" value="ECO:0007669"/>
    <property type="project" value="TreeGrafter"/>
</dbReference>
<evidence type="ECO:0000256" key="2">
    <source>
        <dbReference type="ARBA" id="ARBA00022737"/>
    </source>
</evidence>
<gene>
    <name evidence="4" type="ORF">H4219_002271</name>
</gene>
<evidence type="ECO:0000256" key="1">
    <source>
        <dbReference type="ARBA" id="ARBA00022574"/>
    </source>
</evidence>
<dbReference type="EMBL" id="JANBPU010000034">
    <property type="protein sequence ID" value="KAJ1919012.1"/>
    <property type="molecule type" value="Genomic_DNA"/>
</dbReference>
<feature type="repeat" description="WD" evidence="3">
    <location>
        <begin position="161"/>
        <end position="203"/>
    </location>
</feature>
<evidence type="ECO:0000313" key="5">
    <source>
        <dbReference type="Proteomes" id="UP001150538"/>
    </source>
</evidence>
<dbReference type="OrthoDB" id="63070at2759"/>
<dbReference type="AlphaFoldDB" id="A0A9W8A3U4"/>
<proteinExistence type="predicted"/>
<dbReference type="SMART" id="SM00320">
    <property type="entry name" value="WD40"/>
    <property type="match status" value="6"/>
</dbReference>
<dbReference type="PANTHER" id="PTHR19847">
    <property type="entry name" value="DDB1- AND CUL4-ASSOCIATED FACTOR 11"/>
    <property type="match status" value="1"/>
</dbReference>
<dbReference type="PROSITE" id="PS50294">
    <property type="entry name" value="WD_REPEATS_REGION"/>
    <property type="match status" value="2"/>
</dbReference>
<dbReference type="InterPro" id="IPR001680">
    <property type="entry name" value="WD40_rpt"/>
</dbReference>
<sequence>MTNSSIKKYQSRKVLGFEDAIYCGKYTQDGRLYCVATQGFSVDVYGVDGFSGLHHRKSISARLGRWTLTDLDVSPDNKFVVFSTIDSTLQLASTDPEEDDSTIQLLNLNLSHSSINSMPSFDGFGVWTTRFVNGGKRLIAGTNYNLVYVYDIESKAVIDILRGHKDDVNAVSLIGANDNVICSGSDDTKIKVWDLRKRGNVPEPVGVFNGHTEGITYLAPKGDDRYILSNSKDQKMKLWDIRNLATNETNDESEKIDFGLEWDYRWELYPVDPNQIQSSFDNSIMSYIGHCVDVTLIRCGFSPPLSGSQYVYSGSSDGKIYVYNLLGELVSAMKSDVFLESGYGSSSQMLFRDVSWHPYLPVVMGSYLCMDHTERGGVLRFDYSV</sequence>
<dbReference type="Gene3D" id="2.130.10.10">
    <property type="entry name" value="YVTN repeat-like/Quinoprotein amine dehydrogenase"/>
    <property type="match status" value="1"/>
</dbReference>
<keyword evidence="2" id="KW-0677">Repeat</keyword>
<organism evidence="4 5">
    <name type="scientific">Mycoemilia scoparia</name>
    <dbReference type="NCBI Taxonomy" id="417184"/>
    <lineage>
        <taxon>Eukaryota</taxon>
        <taxon>Fungi</taxon>
        <taxon>Fungi incertae sedis</taxon>
        <taxon>Zoopagomycota</taxon>
        <taxon>Kickxellomycotina</taxon>
        <taxon>Kickxellomycetes</taxon>
        <taxon>Kickxellales</taxon>
        <taxon>Kickxellaceae</taxon>
        <taxon>Mycoemilia</taxon>
    </lineage>
</organism>
<keyword evidence="5" id="KW-1185">Reference proteome</keyword>
<dbReference type="InterPro" id="IPR036322">
    <property type="entry name" value="WD40_repeat_dom_sf"/>
</dbReference>
<name>A0A9W8A3U4_9FUNG</name>
<dbReference type="InterPro" id="IPR020472">
    <property type="entry name" value="WD40_PAC1"/>
</dbReference>
<reference evidence="4" key="1">
    <citation type="submission" date="2022-07" db="EMBL/GenBank/DDBJ databases">
        <title>Phylogenomic reconstructions and comparative analyses of Kickxellomycotina fungi.</title>
        <authorList>
            <person name="Reynolds N.K."/>
            <person name="Stajich J.E."/>
            <person name="Barry K."/>
            <person name="Grigoriev I.V."/>
            <person name="Crous P."/>
            <person name="Smith M.E."/>
        </authorList>
    </citation>
    <scope>NUCLEOTIDE SEQUENCE</scope>
    <source>
        <strain evidence="4">NBRC 100468</strain>
    </source>
</reference>
<feature type="repeat" description="WD" evidence="3">
    <location>
        <begin position="208"/>
        <end position="249"/>
    </location>
</feature>
<dbReference type="PRINTS" id="PR00320">
    <property type="entry name" value="GPROTEINBRPT"/>
</dbReference>
<evidence type="ECO:0000256" key="3">
    <source>
        <dbReference type="PROSITE-ProRule" id="PRU00221"/>
    </source>
</evidence>
<dbReference type="Pfam" id="PF00400">
    <property type="entry name" value="WD40"/>
    <property type="match status" value="2"/>
</dbReference>
<comment type="caution">
    <text evidence="4">The sequence shown here is derived from an EMBL/GenBank/DDBJ whole genome shotgun (WGS) entry which is preliminary data.</text>
</comment>
<protein>
    <submittedName>
        <fullName evidence="4">Uncharacterized protein</fullName>
    </submittedName>
</protein>
<dbReference type="PANTHER" id="PTHR19847:SF7">
    <property type="entry name" value="DDB1- AND CUL4-ASSOCIATED FACTOR 11"/>
    <property type="match status" value="1"/>
</dbReference>
<dbReference type="Proteomes" id="UP001150538">
    <property type="component" value="Unassembled WGS sequence"/>
</dbReference>